<dbReference type="EMBL" id="QEPZ01000009">
    <property type="protein sequence ID" value="RDE90159.1"/>
    <property type="molecule type" value="Genomic_DNA"/>
</dbReference>
<organism evidence="1 2">
    <name type="scientific">Haemophilus parainfluenzae</name>
    <dbReference type="NCBI Taxonomy" id="729"/>
    <lineage>
        <taxon>Bacteria</taxon>
        <taxon>Pseudomonadati</taxon>
        <taxon>Pseudomonadota</taxon>
        <taxon>Gammaproteobacteria</taxon>
        <taxon>Pasteurellales</taxon>
        <taxon>Pasteurellaceae</taxon>
        <taxon>Haemophilus</taxon>
    </lineage>
</organism>
<accession>A0AB37IIG8</accession>
<comment type="caution">
    <text evidence="1">The sequence shown here is derived from an EMBL/GenBank/DDBJ whole genome shotgun (WGS) entry which is preliminary data.</text>
</comment>
<reference evidence="1 2" key="1">
    <citation type="submission" date="2018-05" db="EMBL/GenBank/DDBJ databases">
        <title>Draft Genome Sequences for a Diverse set of 7 Haemophilus Species.</title>
        <authorList>
            <person name="Nichols M."/>
            <person name="Topaz N."/>
            <person name="Wang X."/>
            <person name="Wang X."/>
            <person name="Boxrud D."/>
        </authorList>
    </citation>
    <scope>NUCLEOTIDE SEQUENCE [LARGE SCALE GENOMIC DNA]</scope>
    <source>
        <strain evidence="1 2">C2008003258</strain>
    </source>
</reference>
<gene>
    <name evidence="1" type="ORF">DPV97_09015</name>
</gene>
<dbReference type="Proteomes" id="UP000253763">
    <property type="component" value="Unassembled WGS sequence"/>
</dbReference>
<sequence>MDVGAISTTIGLVKDVANQVIMLKNLTSDIETATEIQEAKQKAIDLTNTVIALQTAIMSMQADYMALAEENAWLKQEKEKKNQYKLVEYSTHLHDPILLYQSTGEGVLHYICPHCYDNEGKAIVLQQRRRHLGATMISSSYQDEFYCTACKSEYAIAKYLKTSEGVITRQSY</sequence>
<proteinExistence type="predicted"/>
<evidence type="ECO:0000313" key="1">
    <source>
        <dbReference type="EMBL" id="RDE90159.1"/>
    </source>
</evidence>
<name>A0AB37IIG8_HAEPA</name>
<protein>
    <submittedName>
        <fullName evidence="1">Uncharacterized protein</fullName>
    </submittedName>
</protein>
<evidence type="ECO:0000313" key="2">
    <source>
        <dbReference type="Proteomes" id="UP000253763"/>
    </source>
</evidence>
<dbReference type="AlphaFoldDB" id="A0AB37IIG8"/>
<dbReference type="RefSeq" id="WP_070713100.1">
    <property type="nucleotide sequence ID" value="NZ_QEPZ01000009.1"/>
</dbReference>